<proteinExistence type="predicted"/>
<name>A0ABW5FU31_9PSEU</name>
<dbReference type="Gene3D" id="1.25.40.10">
    <property type="entry name" value="Tetratricopeptide repeat domain"/>
    <property type="match status" value="1"/>
</dbReference>
<evidence type="ECO:0000313" key="2">
    <source>
        <dbReference type="Proteomes" id="UP001597417"/>
    </source>
</evidence>
<keyword evidence="2" id="KW-1185">Reference proteome</keyword>
<dbReference type="Proteomes" id="UP001597417">
    <property type="component" value="Unassembled WGS sequence"/>
</dbReference>
<reference evidence="2" key="1">
    <citation type="journal article" date="2019" name="Int. J. Syst. Evol. Microbiol.">
        <title>The Global Catalogue of Microorganisms (GCM) 10K type strain sequencing project: providing services to taxonomists for standard genome sequencing and annotation.</title>
        <authorList>
            <consortium name="The Broad Institute Genomics Platform"/>
            <consortium name="The Broad Institute Genome Sequencing Center for Infectious Disease"/>
            <person name="Wu L."/>
            <person name="Ma J."/>
        </authorList>
    </citation>
    <scope>NUCLEOTIDE SEQUENCE [LARGE SCALE GENOMIC DNA]</scope>
    <source>
        <strain evidence="2">CGMCC 4.7645</strain>
    </source>
</reference>
<accession>A0ABW5FU31</accession>
<dbReference type="EMBL" id="JBHUKR010000007">
    <property type="protein sequence ID" value="MFD2418144.1"/>
    <property type="molecule type" value="Genomic_DNA"/>
</dbReference>
<dbReference type="InterPro" id="IPR049245">
    <property type="entry name" value="DUF6880"/>
</dbReference>
<evidence type="ECO:0000313" key="1">
    <source>
        <dbReference type="EMBL" id="MFD2418144.1"/>
    </source>
</evidence>
<gene>
    <name evidence="1" type="ORF">ACFSXZ_17615</name>
</gene>
<dbReference type="RefSeq" id="WP_378266100.1">
    <property type="nucleotide sequence ID" value="NZ_JBHUKR010000007.1"/>
</dbReference>
<dbReference type="Pfam" id="PF21810">
    <property type="entry name" value="DUF6880"/>
    <property type="match status" value="1"/>
</dbReference>
<comment type="caution">
    <text evidence="1">The sequence shown here is derived from an EMBL/GenBank/DDBJ whole genome shotgun (WGS) entry which is preliminary data.</text>
</comment>
<sequence>MKDLRAYLRSLDVETLADLLHEQSERDPELRTRLRLLAGEVGGDLAEVRSLLDRGPSQAGFAEAPKITAVLDTLQHLLDSGTRADVAPLARRTVDRITEALGTADDTSGAIGVELRRAVRLYARACAAHPPEPGQLAEWILGIAFGESGRLEIDLADFAQALGESGLALVKSTVDTVLGQEESGRRRRVAERLNEQLAEISGDVDTLREILSGRMPRLDVSLKIVRVLRATGRTSEAIAHAAQALARSTGGARAPVVDALAETFEENGRHDDVLTLRRSEFERSPDRPAYLALRESATELGRWDTDRDWALGVLRERADNDRDTAGEFARILHEEGLSEEAWQVAQRHDCSLQVKLELAEARETDHPADVIDVYQAHIEDLIRYKDADHYRHAAKRLKKLRTLYRNAGRAAEFGDYLACLVRAHGRKARLLTEIRNARIALPKS</sequence>
<organism evidence="1 2">
    <name type="scientific">Amycolatopsis pigmentata</name>
    <dbReference type="NCBI Taxonomy" id="450801"/>
    <lineage>
        <taxon>Bacteria</taxon>
        <taxon>Bacillati</taxon>
        <taxon>Actinomycetota</taxon>
        <taxon>Actinomycetes</taxon>
        <taxon>Pseudonocardiales</taxon>
        <taxon>Pseudonocardiaceae</taxon>
        <taxon>Amycolatopsis</taxon>
    </lineage>
</organism>
<protein>
    <submittedName>
        <fullName evidence="1">DUF6880 family protein</fullName>
    </submittedName>
</protein>
<dbReference type="InterPro" id="IPR011990">
    <property type="entry name" value="TPR-like_helical_dom_sf"/>
</dbReference>